<name>A0A8X6W9X5_TRICX</name>
<dbReference type="EMBL" id="BMAU01021394">
    <property type="protein sequence ID" value="GFY30909.1"/>
    <property type="molecule type" value="Genomic_DNA"/>
</dbReference>
<organism evidence="1 2">
    <name type="scientific">Trichonephila clavipes</name>
    <name type="common">Golden silk orbweaver</name>
    <name type="synonym">Nephila clavipes</name>
    <dbReference type="NCBI Taxonomy" id="2585209"/>
    <lineage>
        <taxon>Eukaryota</taxon>
        <taxon>Metazoa</taxon>
        <taxon>Ecdysozoa</taxon>
        <taxon>Arthropoda</taxon>
        <taxon>Chelicerata</taxon>
        <taxon>Arachnida</taxon>
        <taxon>Araneae</taxon>
        <taxon>Araneomorphae</taxon>
        <taxon>Entelegynae</taxon>
        <taxon>Araneoidea</taxon>
        <taxon>Nephilidae</taxon>
        <taxon>Trichonephila</taxon>
    </lineage>
</organism>
<sequence length="68" mass="7977">MSRNWIPYYKSVIMGINLDDLMREMERNFCSDSSQAMRHGLTNLPVETKSISTWRHPNLAEPKELSYS</sequence>
<protein>
    <submittedName>
        <fullName evidence="1">Uncharacterized protein</fullName>
    </submittedName>
</protein>
<gene>
    <name evidence="1" type="ORF">TNCV_3120691</name>
</gene>
<reference evidence="1" key="1">
    <citation type="submission" date="2020-08" db="EMBL/GenBank/DDBJ databases">
        <title>Multicomponent nature underlies the extraordinary mechanical properties of spider dragline silk.</title>
        <authorList>
            <person name="Kono N."/>
            <person name="Nakamura H."/>
            <person name="Mori M."/>
            <person name="Yoshida Y."/>
            <person name="Ohtoshi R."/>
            <person name="Malay A.D."/>
            <person name="Moran D.A.P."/>
            <person name="Tomita M."/>
            <person name="Numata K."/>
            <person name="Arakawa K."/>
        </authorList>
    </citation>
    <scope>NUCLEOTIDE SEQUENCE</scope>
</reference>
<keyword evidence="2" id="KW-1185">Reference proteome</keyword>
<evidence type="ECO:0000313" key="2">
    <source>
        <dbReference type="Proteomes" id="UP000887159"/>
    </source>
</evidence>
<evidence type="ECO:0000313" key="1">
    <source>
        <dbReference type="EMBL" id="GFY30909.1"/>
    </source>
</evidence>
<dbReference type="AlphaFoldDB" id="A0A8X6W9X5"/>
<dbReference type="Proteomes" id="UP000887159">
    <property type="component" value="Unassembled WGS sequence"/>
</dbReference>
<proteinExistence type="predicted"/>
<accession>A0A8X6W9X5</accession>
<comment type="caution">
    <text evidence="1">The sequence shown here is derived from an EMBL/GenBank/DDBJ whole genome shotgun (WGS) entry which is preliminary data.</text>
</comment>